<organism evidence="2">
    <name type="scientific">uncultured Rubrobacteraceae bacterium</name>
    <dbReference type="NCBI Taxonomy" id="349277"/>
    <lineage>
        <taxon>Bacteria</taxon>
        <taxon>Bacillati</taxon>
        <taxon>Actinomycetota</taxon>
        <taxon>Rubrobacteria</taxon>
        <taxon>Rubrobacterales</taxon>
        <taxon>Rubrobacteraceae</taxon>
        <taxon>environmental samples</taxon>
    </lineage>
</organism>
<protein>
    <submittedName>
        <fullName evidence="2">Uncharacterized protein</fullName>
    </submittedName>
</protein>
<accession>A0A6J4PEC6</accession>
<dbReference type="EMBL" id="CADCVB010000039">
    <property type="protein sequence ID" value="CAA9413611.1"/>
    <property type="molecule type" value="Genomic_DNA"/>
</dbReference>
<name>A0A6J4PEC6_9ACTN</name>
<proteinExistence type="predicted"/>
<feature type="compositionally biased region" description="Basic residues" evidence="1">
    <location>
        <begin position="39"/>
        <end position="49"/>
    </location>
</feature>
<evidence type="ECO:0000256" key="1">
    <source>
        <dbReference type="SAM" id="MobiDB-lite"/>
    </source>
</evidence>
<feature type="non-terminal residue" evidence="2">
    <location>
        <position position="1"/>
    </location>
</feature>
<evidence type="ECO:0000313" key="2">
    <source>
        <dbReference type="EMBL" id="CAA9413611.1"/>
    </source>
</evidence>
<gene>
    <name evidence="2" type="ORF">AVDCRST_MAG78-533</name>
</gene>
<feature type="non-terminal residue" evidence="2">
    <location>
        <position position="49"/>
    </location>
</feature>
<sequence length="49" mass="5383">VGHEAGHVAGLRRRAALLAVGHEGGSHRRLPPPRVRGRDQRRLHRPGPL</sequence>
<reference evidence="2" key="1">
    <citation type="submission" date="2020-02" db="EMBL/GenBank/DDBJ databases">
        <authorList>
            <person name="Meier V. D."/>
        </authorList>
    </citation>
    <scope>NUCLEOTIDE SEQUENCE</scope>
    <source>
        <strain evidence="2">AVDCRST_MAG78</strain>
    </source>
</reference>
<dbReference type="AlphaFoldDB" id="A0A6J4PEC6"/>
<feature type="region of interest" description="Disordered" evidence="1">
    <location>
        <begin position="20"/>
        <end position="49"/>
    </location>
</feature>